<keyword evidence="2" id="KW-1185">Reference proteome</keyword>
<sequence>MLVDLLKFEGVLTTNIAPPPPRWFLLQHGSSRQICLIWKANLRDKGTVAILLRTCVRLTSCFGTLRGTDSSMLHERRLHLTFRRSNQACEIGIGKPETKPFHREYPVQPSPVYLVRSCSYFGTIHLPFITYLAGEGQHNGTEPILVHDMGFRKHPLAYMGNRLIVSPVVRAEVDRLIPFIHDNSVYGAADRTQVFSAFKAAEVKDAPAARPDHVDPEAFDSRSCCCVSTMIVLRVDHIP</sequence>
<dbReference type="Proteomes" id="UP000256964">
    <property type="component" value="Unassembled WGS sequence"/>
</dbReference>
<reference evidence="1 2" key="1">
    <citation type="journal article" date="2018" name="Biotechnol. Biofuels">
        <title>Integrative visual omics of the white-rot fungus Polyporus brumalis exposes the biotechnological potential of its oxidative enzymes for delignifying raw plant biomass.</title>
        <authorList>
            <person name="Miyauchi S."/>
            <person name="Rancon A."/>
            <person name="Drula E."/>
            <person name="Hage H."/>
            <person name="Chaduli D."/>
            <person name="Favel A."/>
            <person name="Grisel S."/>
            <person name="Henrissat B."/>
            <person name="Herpoel-Gimbert I."/>
            <person name="Ruiz-Duenas F.J."/>
            <person name="Chevret D."/>
            <person name="Hainaut M."/>
            <person name="Lin J."/>
            <person name="Wang M."/>
            <person name="Pangilinan J."/>
            <person name="Lipzen A."/>
            <person name="Lesage-Meessen L."/>
            <person name="Navarro D."/>
            <person name="Riley R."/>
            <person name="Grigoriev I.V."/>
            <person name="Zhou S."/>
            <person name="Raouche S."/>
            <person name="Rosso M.N."/>
        </authorList>
    </citation>
    <scope>NUCLEOTIDE SEQUENCE [LARGE SCALE GENOMIC DNA]</scope>
    <source>
        <strain evidence="1 2">BRFM 1820</strain>
    </source>
</reference>
<proteinExistence type="predicted"/>
<protein>
    <submittedName>
        <fullName evidence="1">Uncharacterized protein</fullName>
    </submittedName>
</protein>
<organism evidence="1 2">
    <name type="scientific">Lentinus brumalis</name>
    <dbReference type="NCBI Taxonomy" id="2498619"/>
    <lineage>
        <taxon>Eukaryota</taxon>
        <taxon>Fungi</taxon>
        <taxon>Dikarya</taxon>
        <taxon>Basidiomycota</taxon>
        <taxon>Agaricomycotina</taxon>
        <taxon>Agaricomycetes</taxon>
        <taxon>Polyporales</taxon>
        <taxon>Polyporaceae</taxon>
        <taxon>Lentinus</taxon>
    </lineage>
</organism>
<dbReference type="AlphaFoldDB" id="A0A371DG49"/>
<dbReference type="EMBL" id="KZ857394">
    <property type="protein sequence ID" value="RDX51507.1"/>
    <property type="molecule type" value="Genomic_DNA"/>
</dbReference>
<evidence type="ECO:0000313" key="2">
    <source>
        <dbReference type="Proteomes" id="UP000256964"/>
    </source>
</evidence>
<accession>A0A371DG49</accession>
<name>A0A371DG49_9APHY</name>
<evidence type="ECO:0000313" key="1">
    <source>
        <dbReference type="EMBL" id="RDX51507.1"/>
    </source>
</evidence>
<gene>
    <name evidence="1" type="ORF">OH76DRAFT_298612</name>
</gene>